<dbReference type="PROSITE" id="PS50983">
    <property type="entry name" value="FE_B12_PBP"/>
    <property type="match status" value="1"/>
</dbReference>
<dbReference type="Pfam" id="PF01497">
    <property type="entry name" value="Peripla_BP_2"/>
    <property type="match status" value="1"/>
</dbReference>
<name>A0A6M8T0N0_9NEIS</name>
<evidence type="ECO:0000256" key="2">
    <source>
        <dbReference type="SAM" id="SignalP"/>
    </source>
</evidence>
<reference evidence="4 5" key="1">
    <citation type="submission" date="2020-05" db="EMBL/GenBank/DDBJ databases">
        <title>Complete genome sequence of Deefgea sp. D17.</title>
        <authorList>
            <person name="Bae J.-W."/>
            <person name="Han J.E."/>
        </authorList>
    </citation>
    <scope>NUCLEOTIDE SEQUENCE [LARGE SCALE GENOMIC DNA]</scope>
    <source>
        <strain evidence="4 5">D17</strain>
    </source>
</reference>
<evidence type="ECO:0000259" key="3">
    <source>
        <dbReference type="PROSITE" id="PS50983"/>
    </source>
</evidence>
<dbReference type="PANTHER" id="PTHR30535">
    <property type="entry name" value="VITAMIN B12-BINDING PROTEIN"/>
    <property type="match status" value="1"/>
</dbReference>
<feature type="chain" id="PRO_5026855618" evidence="2">
    <location>
        <begin position="24"/>
        <end position="295"/>
    </location>
</feature>
<dbReference type="InterPro" id="IPR054828">
    <property type="entry name" value="Vit_B12_bind_prot"/>
</dbReference>
<dbReference type="Gene3D" id="3.40.50.1980">
    <property type="entry name" value="Nitrogenase molybdenum iron protein domain"/>
    <property type="match status" value="2"/>
</dbReference>
<evidence type="ECO:0000256" key="1">
    <source>
        <dbReference type="ARBA" id="ARBA00022729"/>
    </source>
</evidence>
<dbReference type="AlphaFoldDB" id="A0A6M8T0N0"/>
<dbReference type="EMBL" id="CP054143">
    <property type="protein sequence ID" value="QKJ67567.1"/>
    <property type="molecule type" value="Genomic_DNA"/>
</dbReference>
<dbReference type="GO" id="GO:0071281">
    <property type="term" value="P:cellular response to iron ion"/>
    <property type="evidence" value="ECO:0007669"/>
    <property type="project" value="TreeGrafter"/>
</dbReference>
<gene>
    <name evidence="4" type="ORF">HQN60_13080</name>
</gene>
<keyword evidence="1 2" id="KW-0732">Signal</keyword>
<dbReference type="KEGG" id="dee:HQN60_13080"/>
<dbReference type="InterPro" id="IPR002491">
    <property type="entry name" value="ABC_transptr_periplasmic_BD"/>
</dbReference>
<evidence type="ECO:0000313" key="4">
    <source>
        <dbReference type="EMBL" id="QKJ67567.1"/>
    </source>
</evidence>
<feature type="signal peptide" evidence="2">
    <location>
        <begin position="1"/>
        <end position="23"/>
    </location>
</feature>
<protein>
    <submittedName>
        <fullName evidence="4">Cobalamin-binding protein</fullName>
    </submittedName>
</protein>
<organism evidence="4 5">
    <name type="scientific">Deefgea piscis</name>
    <dbReference type="NCBI Taxonomy" id="2739061"/>
    <lineage>
        <taxon>Bacteria</taxon>
        <taxon>Pseudomonadati</taxon>
        <taxon>Pseudomonadota</taxon>
        <taxon>Betaproteobacteria</taxon>
        <taxon>Neisseriales</taxon>
        <taxon>Chitinibacteraceae</taxon>
        <taxon>Deefgea</taxon>
    </lineage>
</organism>
<accession>A0A6M8T0N0</accession>
<feature type="domain" description="Fe/B12 periplasmic-binding" evidence="3">
    <location>
        <begin position="43"/>
        <end position="295"/>
    </location>
</feature>
<dbReference type="SUPFAM" id="SSF53807">
    <property type="entry name" value="Helical backbone' metal receptor"/>
    <property type="match status" value="1"/>
</dbReference>
<evidence type="ECO:0000313" key="5">
    <source>
        <dbReference type="Proteomes" id="UP000504844"/>
    </source>
</evidence>
<keyword evidence="5" id="KW-1185">Reference proteome</keyword>
<dbReference type="Proteomes" id="UP000504844">
    <property type="component" value="Chromosome"/>
</dbReference>
<dbReference type="NCBIfam" id="NF038402">
    <property type="entry name" value="TroA_like"/>
    <property type="match status" value="1"/>
</dbReference>
<dbReference type="RefSeq" id="WP_173534069.1">
    <property type="nucleotide sequence ID" value="NZ_CP054143.1"/>
</dbReference>
<proteinExistence type="predicted"/>
<dbReference type="InterPro" id="IPR050902">
    <property type="entry name" value="ABC_Transporter_SBP"/>
</dbReference>
<dbReference type="PANTHER" id="PTHR30535:SF34">
    <property type="entry name" value="MOLYBDATE-BINDING PROTEIN MOLA"/>
    <property type="match status" value="1"/>
</dbReference>
<dbReference type="CDD" id="cd01144">
    <property type="entry name" value="BtuF"/>
    <property type="match status" value="1"/>
</dbReference>
<sequence>MSFKFKLAVMVVSASLVTGAVSAAVSVQDDLGVTVTLAKPAARIISLAPHATEDLFAIGAGDLIVGAVNYSDYPAKAKEIERIGGYNGFDLERIRALKPDLIIAWGSGNPQRQLDQIKQLGIPVFTTFSKKMADIPTVLERLGVLTQQTAGAAKAAKHYREQLARLEKTYSGRAPVRVFYQIWDRPLMTINNTQIISDVMRLCGAVNVFGHLPELTPKVDVEAVLVANPDAIMTSGEPGVKGDVLASWQRWKNLKAAQNKQFYVLPKDIISRMGPRLVDGAQAMCEAVEQVRQVK</sequence>